<reference evidence="1" key="2">
    <citation type="submission" date="2021-01" db="EMBL/GenBank/DDBJ databases">
        <authorList>
            <person name="Schikora-Tamarit M.A."/>
        </authorList>
    </citation>
    <scope>NUCLEOTIDE SEQUENCE</scope>
    <source>
        <strain evidence="1">NCAIM Y.01608</strain>
    </source>
</reference>
<dbReference type="EMBL" id="JAEUBD010001266">
    <property type="protein sequence ID" value="KAH3662940.1"/>
    <property type="molecule type" value="Genomic_DNA"/>
</dbReference>
<proteinExistence type="predicted"/>
<sequence length="176" mass="18836">MAADWSKARVGAEGHRSVSEGNYGIWRQGVVDQSAVGVEFENTRAILIGDPEPIRNIVADNSQSLRVQTDPCSGAVSVQSSTKTISNKLSSRQRVAVLVQGGIAVKPCHELASEVFEQDGILVVPDQIGGGRAIFRCEGDPVFVNSRSIVKCAIGVPAPVWKIVRHKAVHAIGDRQ</sequence>
<protein>
    <submittedName>
        <fullName evidence="1">Uncharacterized protein</fullName>
    </submittedName>
</protein>
<evidence type="ECO:0000313" key="1">
    <source>
        <dbReference type="EMBL" id="KAH3662940.1"/>
    </source>
</evidence>
<evidence type="ECO:0000313" key="2">
    <source>
        <dbReference type="Proteomes" id="UP000788993"/>
    </source>
</evidence>
<comment type="caution">
    <text evidence="1">The sequence shown here is derived from an EMBL/GenBank/DDBJ whole genome shotgun (WGS) entry which is preliminary data.</text>
</comment>
<keyword evidence="2" id="KW-1185">Reference proteome</keyword>
<accession>A0A9P8P078</accession>
<dbReference type="AlphaFoldDB" id="A0A9P8P078"/>
<dbReference type="Proteomes" id="UP000788993">
    <property type="component" value="Unassembled WGS sequence"/>
</dbReference>
<organism evidence="1 2">
    <name type="scientific">Ogataea polymorpha</name>
    <dbReference type="NCBI Taxonomy" id="460523"/>
    <lineage>
        <taxon>Eukaryota</taxon>
        <taxon>Fungi</taxon>
        <taxon>Dikarya</taxon>
        <taxon>Ascomycota</taxon>
        <taxon>Saccharomycotina</taxon>
        <taxon>Pichiomycetes</taxon>
        <taxon>Pichiales</taxon>
        <taxon>Pichiaceae</taxon>
        <taxon>Ogataea</taxon>
    </lineage>
</organism>
<gene>
    <name evidence="1" type="ORF">OGATHE_004516</name>
</gene>
<reference evidence="1" key="1">
    <citation type="journal article" date="2021" name="Open Biol.">
        <title>Shared evolutionary footprints suggest mitochondrial oxidative damage underlies multiple complex I losses in fungi.</title>
        <authorList>
            <person name="Schikora-Tamarit M.A."/>
            <person name="Marcet-Houben M."/>
            <person name="Nosek J."/>
            <person name="Gabaldon T."/>
        </authorList>
    </citation>
    <scope>NUCLEOTIDE SEQUENCE</scope>
    <source>
        <strain evidence="1">NCAIM Y.01608</strain>
    </source>
</reference>
<name>A0A9P8P078_9ASCO</name>